<proteinExistence type="inferred from homology"/>
<dbReference type="GO" id="GO:0006393">
    <property type="term" value="P:termination of mitochondrial transcription"/>
    <property type="evidence" value="ECO:0007669"/>
    <property type="project" value="TreeGrafter"/>
</dbReference>
<evidence type="ECO:0000313" key="5">
    <source>
        <dbReference type="Proteomes" id="UP001381693"/>
    </source>
</evidence>
<dbReference type="GO" id="GO:0003676">
    <property type="term" value="F:nucleic acid binding"/>
    <property type="evidence" value="ECO:0007669"/>
    <property type="project" value="InterPro"/>
</dbReference>
<keyword evidence="5" id="KW-1185">Reference proteome</keyword>
<dbReference type="PANTHER" id="PTHR15437">
    <property type="entry name" value="TRANSCRIPTION TERMINATION FACTOR, MITOCHONDRIAL"/>
    <property type="match status" value="1"/>
</dbReference>
<dbReference type="InterPro" id="IPR003690">
    <property type="entry name" value="MTERF"/>
</dbReference>
<evidence type="ECO:0000256" key="3">
    <source>
        <dbReference type="SAM" id="MobiDB-lite"/>
    </source>
</evidence>
<dbReference type="Proteomes" id="UP001381693">
    <property type="component" value="Unassembled WGS sequence"/>
</dbReference>
<dbReference type="InterPro" id="IPR038538">
    <property type="entry name" value="MTERF_sf"/>
</dbReference>
<organism evidence="4 5">
    <name type="scientific">Halocaridina rubra</name>
    <name type="common">Hawaiian red shrimp</name>
    <dbReference type="NCBI Taxonomy" id="373956"/>
    <lineage>
        <taxon>Eukaryota</taxon>
        <taxon>Metazoa</taxon>
        <taxon>Ecdysozoa</taxon>
        <taxon>Arthropoda</taxon>
        <taxon>Crustacea</taxon>
        <taxon>Multicrustacea</taxon>
        <taxon>Malacostraca</taxon>
        <taxon>Eumalacostraca</taxon>
        <taxon>Eucarida</taxon>
        <taxon>Decapoda</taxon>
        <taxon>Pleocyemata</taxon>
        <taxon>Caridea</taxon>
        <taxon>Atyoidea</taxon>
        <taxon>Atyidae</taxon>
        <taxon>Halocaridina</taxon>
    </lineage>
</organism>
<sequence length="487" mass="57471">MEWLGIVDKRNQNKGDMMVFSVTGSVFKRLNLLRTCSCRLQSHKIENDKKRGFTNYWTMPISTFCCSYNIRFCRTNIQAKSRQGYENLNHRWKRSDLSVRGFAGVPNKYSIYGEKDIDEEKYTPEDSDGESQETPDDTSLSFTKESLEKSIPVGENVVESLETSFGMTREEAFRVIRSRKFFLVADAAILDTISCLADFGITAERIQRCPWLLLQTADDITERLNMVANKFLFDNYHEGLGFCYFGKYKIQYFQKIFEREAKDFPNHRNRIYCMAENLMVPVDHLTDEIVKVQRVLSMNFYRIETYIIMLNKYEIRREDILNDLWIFFNNMDLAEKRLQRIIKVGCKRPKLWMCRCPEDIFVKTERRYQLEKDALGDCSSVEEYLMKRLGCTKEDLVNQLEYNNSFQNVSAAKIQRIIDLLLSEGFTTKHILHSLRIIKYSEARTGERIRRLKNLGLGLFPLSILYKSPINFELFYDNFKRKKMKQS</sequence>
<comment type="similarity">
    <text evidence="1">Belongs to the mTERF family.</text>
</comment>
<dbReference type="PANTHER" id="PTHR15437:SF6">
    <property type="entry name" value="TRANSCRIPTION TERMINATION FACTOR, MITOCHONDRIAL"/>
    <property type="match status" value="1"/>
</dbReference>
<protein>
    <submittedName>
        <fullName evidence="4">Uncharacterized protein</fullName>
    </submittedName>
</protein>
<dbReference type="EMBL" id="JAXCGZ010005776">
    <property type="protein sequence ID" value="KAK7080832.1"/>
    <property type="molecule type" value="Genomic_DNA"/>
</dbReference>
<name>A0AAN8XAM4_HALRR</name>
<keyword evidence="2" id="KW-0809">Transit peptide</keyword>
<feature type="compositionally biased region" description="Acidic residues" evidence="3">
    <location>
        <begin position="125"/>
        <end position="136"/>
    </location>
</feature>
<dbReference type="AlphaFoldDB" id="A0AAN8XAM4"/>
<evidence type="ECO:0000256" key="1">
    <source>
        <dbReference type="ARBA" id="ARBA00007692"/>
    </source>
</evidence>
<feature type="region of interest" description="Disordered" evidence="3">
    <location>
        <begin position="121"/>
        <end position="141"/>
    </location>
</feature>
<evidence type="ECO:0000313" key="4">
    <source>
        <dbReference type="EMBL" id="KAK7080832.1"/>
    </source>
</evidence>
<accession>A0AAN8XAM4</accession>
<comment type="caution">
    <text evidence="4">The sequence shown here is derived from an EMBL/GenBank/DDBJ whole genome shotgun (WGS) entry which is preliminary data.</text>
</comment>
<reference evidence="4 5" key="1">
    <citation type="submission" date="2023-11" db="EMBL/GenBank/DDBJ databases">
        <title>Halocaridina rubra genome assembly.</title>
        <authorList>
            <person name="Smith C."/>
        </authorList>
    </citation>
    <scope>NUCLEOTIDE SEQUENCE [LARGE SCALE GENOMIC DNA]</scope>
    <source>
        <strain evidence="4">EP-1</strain>
        <tissue evidence="4">Whole</tissue>
    </source>
</reference>
<dbReference type="Gene3D" id="1.25.70.10">
    <property type="entry name" value="Transcription termination factor 3, mitochondrial"/>
    <property type="match status" value="1"/>
</dbReference>
<evidence type="ECO:0000256" key="2">
    <source>
        <dbReference type="ARBA" id="ARBA00022946"/>
    </source>
</evidence>
<gene>
    <name evidence="4" type="ORF">SK128_017103</name>
</gene>
<dbReference type="GO" id="GO:0005759">
    <property type="term" value="C:mitochondrial matrix"/>
    <property type="evidence" value="ECO:0007669"/>
    <property type="project" value="TreeGrafter"/>
</dbReference>